<feature type="compositionally biased region" description="Basic and acidic residues" evidence="1">
    <location>
        <begin position="21"/>
        <end position="36"/>
    </location>
</feature>
<evidence type="ECO:0000256" key="1">
    <source>
        <dbReference type="SAM" id="MobiDB-lite"/>
    </source>
</evidence>
<proteinExistence type="predicted"/>
<reference evidence="2 3" key="1">
    <citation type="submission" date="2019-02" db="EMBL/GenBank/DDBJ databases">
        <title>Deep-cultivation of Planctomycetes and their phenomic and genomic characterization uncovers novel biology.</title>
        <authorList>
            <person name="Wiegand S."/>
            <person name="Jogler M."/>
            <person name="Boedeker C."/>
            <person name="Pinto D."/>
            <person name="Vollmers J."/>
            <person name="Rivas-Marin E."/>
            <person name="Kohn T."/>
            <person name="Peeters S.H."/>
            <person name="Heuer A."/>
            <person name="Rast P."/>
            <person name="Oberbeckmann S."/>
            <person name="Bunk B."/>
            <person name="Jeske O."/>
            <person name="Meyerdierks A."/>
            <person name="Storesund J.E."/>
            <person name="Kallscheuer N."/>
            <person name="Luecker S."/>
            <person name="Lage O.M."/>
            <person name="Pohl T."/>
            <person name="Merkel B.J."/>
            <person name="Hornburger P."/>
            <person name="Mueller R.-W."/>
            <person name="Bruemmer F."/>
            <person name="Labrenz M."/>
            <person name="Spormann A.M."/>
            <person name="Op Den Camp H."/>
            <person name="Overmann J."/>
            <person name="Amann R."/>
            <person name="Jetten M.S.M."/>
            <person name="Mascher T."/>
            <person name="Medema M.H."/>
            <person name="Devos D.P."/>
            <person name="Kaster A.-K."/>
            <person name="Ovreas L."/>
            <person name="Rohde M."/>
            <person name="Galperin M.Y."/>
            <person name="Jogler C."/>
        </authorList>
    </citation>
    <scope>NUCLEOTIDE SEQUENCE [LARGE SCALE GENOMIC DNA]</scope>
    <source>
        <strain evidence="2 3">Pla52o</strain>
    </source>
</reference>
<name>A0A5C6CAA3_9BACT</name>
<accession>A0A5C6CAA3</accession>
<organism evidence="2 3">
    <name type="scientific">Novipirellula galeiformis</name>
    <dbReference type="NCBI Taxonomy" id="2528004"/>
    <lineage>
        <taxon>Bacteria</taxon>
        <taxon>Pseudomonadati</taxon>
        <taxon>Planctomycetota</taxon>
        <taxon>Planctomycetia</taxon>
        <taxon>Pirellulales</taxon>
        <taxon>Pirellulaceae</taxon>
        <taxon>Novipirellula</taxon>
    </lineage>
</organism>
<feature type="compositionally biased region" description="Polar residues" evidence="1">
    <location>
        <begin position="43"/>
        <end position="68"/>
    </location>
</feature>
<feature type="region of interest" description="Disordered" evidence="1">
    <location>
        <begin position="1"/>
        <end position="101"/>
    </location>
</feature>
<sequence>METPTESFQMRSQEQPVSLETPKRKTDSMQHPDFPSKRRWRSVNPNRGGTLTQTSSQPKSILPNSSTVAAHRSGRPTQPDKTPWDNSSWDGSTEPDTDAER</sequence>
<feature type="compositionally biased region" description="Polar residues" evidence="1">
    <location>
        <begin position="75"/>
        <end position="91"/>
    </location>
</feature>
<dbReference type="RefSeq" id="WP_146596802.1">
    <property type="nucleotide sequence ID" value="NZ_SJPT01000009.1"/>
</dbReference>
<evidence type="ECO:0000313" key="3">
    <source>
        <dbReference type="Proteomes" id="UP000316304"/>
    </source>
</evidence>
<evidence type="ECO:0000313" key="2">
    <source>
        <dbReference type="EMBL" id="TWU20306.1"/>
    </source>
</evidence>
<dbReference type="AlphaFoldDB" id="A0A5C6CAA3"/>
<protein>
    <submittedName>
        <fullName evidence="2">Uncharacterized protein</fullName>
    </submittedName>
</protein>
<comment type="caution">
    <text evidence="2">The sequence shown here is derived from an EMBL/GenBank/DDBJ whole genome shotgun (WGS) entry which is preliminary data.</text>
</comment>
<dbReference type="EMBL" id="SJPT01000009">
    <property type="protein sequence ID" value="TWU20306.1"/>
    <property type="molecule type" value="Genomic_DNA"/>
</dbReference>
<dbReference type="Proteomes" id="UP000316304">
    <property type="component" value="Unassembled WGS sequence"/>
</dbReference>
<gene>
    <name evidence="2" type="ORF">Pla52o_48250</name>
</gene>
<feature type="compositionally biased region" description="Polar residues" evidence="1">
    <location>
        <begin position="1"/>
        <end position="18"/>
    </location>
</feature>
<keyword evidence="3" id="KW-1185">Reference proteome</keyword>